<evidence type="ECO:0000313" key="3">
    <source>
        <dbReference type="EMBL" id="KAF0976501.1"/>
    </source>
</evidence>
<dbReference type="RefSeq" id="XP_044561214.1">
    <property type="nucleotide sequence ID" value="XM_044707811.1"/>
</dbReference>
<dbReference type="EMBL" id="VFQX01000037">
    <property type="protein sequence ID" value="KAF0976501.1"/>
    <property type="molecule type" value="Genomic_DNA"/>
</dbReference>
<sequence length="307" mass="35822">MFRAEPQQNYLCTRKVRERNYKKHRDALASIKPSIDNTPPKDYPHLRTNAKKKQLQKERGDQIGKDNRILVDKMTEIMGKHYLDNKNQNYKFIGSLNSDLRRREAKKITEENSAILKRIQNRQPVYNHLQWEQEWTKSRKWMADKTGNIQPVNQGVYVPLNRSKDNIKGVEVVEENEGFSDEEDNSFQEQEFEVLHDEDQFETNEGAVETQIKPKDDQGHNNQESESQKNLEKENGTNVSPIPVLNHQENNEKTTKQEPTQQSNGETSSQPQSHEPALKEEEIDTSFNASFNYEEEDAHTDIPQRSS</sequence>
<dbReference type="VEuPathDB" id="AmoebaDB:FDP41_004400"/>
<dbReference type="VEuPathDB" id="AmoebaDB:NfTy_083840"/>
<comment type="similarity">
    <text evidence="1">Belongs to the CFAP97 family.</text>
</comment>
<evidence type="ECO:0000256" key="1">
    <source>
        <dbReference type="ARBA" id="ARBA00008315"/>
    </source>
</evidence>
<evidence type="ECO:0000256" key="2">
    <source>
        <dbReference type="SAM" id="MobiDB-lite"/>
    </source>
</evidence>
<organism evidence="3 4">
    <name type="scientific">Naegleria fowleri</name>
    <name type="common">Brain eating amoeba</name>
    <dbReference type="NCBI Taxonomy" id="5763"/>
    <lineage>
        <taxon>Eukaryota</taxon>
        <taxon>Discoba</taxon>
        <taxon>Heterolobosea</taxon>
        <taxon>Tetramitia</taxon>
        <taxon>Eutetramitia</taxon>
        <taxon>Vahlkampfiidae</taxon>
        <taxon>Naegleria</taxon>
    </lineage>
</organism>
<dbReference type="InterPro" id="IPR029488">
    <property type="entry name" value="Hmw/CFAP97"/>
</dbReference>
<proteinExistence type="inferred from homology"/>
<reference evidence="3 4" key="1">
    <citation type="journal article" date="2019" name="Sci. Rep.">
        <title>Nanopore sequencing improves the draft genome of the human pathogenic amoeba Naegleria fowleri.</title>
        <authorList>
            <person name="Liechti N."/>
            <person name="Schurch N."/>
            <person name="Bruggmann R."/>
            <person name="Wittwer M."/>
        </authorList>
    </citation>
    <scope>NUCLEOTIDE SEQUENCE [LARGE SCALE GENOMIC DNA]</scope>
    <source>
        <strain evidence="3 4">ATCC 30894</strain>
    </source>
</reference>
<feature type="compositionally biased region" description="Basic and acidic residues" evidence="2">
    <location>
        <begin position="226"/>
        <end position="235"/>
    </location>
</feature>
<dbReference type="AlphaFoldDB" id="A0A6A5BQI8"/>
<dbReference type="OrthoDB" id="2163395at2759"/>
<keyword evidence="4" id="KW-1185">Reference proteome</keyword>
<name>A0A6A5BQI8_NAEFO</name>
<dbReference type="PANTHER" id="PTHR33768">
    <property type="entry name" value="MIP11318P"/>
    <property type="match status" value="1"/>
</dbReference>
<comment type="caution">
    <text evidence="3">The sequence shown here is derived from an EMBL/GenBank/DDBJ whole genome shotgun (WGS) entry which is preliminary data.</text>
</comment>
<gene>
    <name evidence="3" type="ORF">FDP41_004400</name>
</gene>
<protein>
    <submittedName>
        <fullName evidence="3">Uncharacterized protein</fullName>
    </submittedName>
</protein>
<dbReference type="Proteomes" id="UP000444721">
    <property type="component" value="Unassembled WGS sequence"/>
</dbReference>
<evidence type="ECO:0000313" key="4">
    <source>
        <dbReference type="Proteomes" id="UP000444721"/>
    </source>
</evidence>
<dbReference type="InterPro" id="IPR038792">
    <property type="entry name" value="CFAP97D1/2"/>
</dbReference>
<feature type="compositionally biased region" description="Polar residues" evidence="2">
    <location>
        <begin position="257"/>
        <end position="273"/>
    </location>
</feature>
<dbReference type="Pfam" id="PF13879">
    <property type="entry name" value="Hmw_CFAP97"/>
    <property type="match status" value="1"/>
</dbReference>
<accession>A0A6A5BQI8</accession>
<dbReference type="PANTHER" id="PTHR33768:SF3">
    <property type="entry name" value="MIP11318P"/>
    <property type="match status" value="1"/>
</dbReference>
<dbReference type="GeneID" id="68111618"/>
<feature type="region of interest" description="Disordered" evidence="2">
    <location>
        <begin position="202"/>
        <end position="307"/>
    </location>
</feature>